<evidence type="ECO:0000256" key="11">
    <source>
        <dbReference type="RuleBase" id="RU362059"/>
    </source>
</evidence>
<evidence type="ECO:0000256" key="3">
    <source>
        <dbReference type="ARBA" id="ARBA00022676"/>
    </source>
</evidence>
<dbReference type="CDD" id="cd03784">
    <property type="entry name" value="GT1_Gtf-like"/>
    <property type="match status" value="1"/>
</dbReference>
<proteinExistence type="inferred from homology"/>
<gene>
    <name evidence="12" type="ORF">ANCCAN_05977</name>
</gene>
<keyword evidence="8 11" id="KW-0472">Membrane</keyword>
<name>A0A368GY41_ANCCA</name>
<dbReference type="EC" id="2.4.1.17" evidence="11"/>
<evidence type="ECO:0000256" key="7">
    <source>
        <dbReference type="ARBA" id="ARBA00022989"/>
    </source>
</evidence>
<comment type="similarity">
    <text evidence="2 10">Belongs to the UDP-glycosyltransferase family.</text>
</comment>
<dbReference type="Gene3D" id="3.40.50.2000">
    <property type="entry name" value="Glycogen Phosphorylase B"/>
    <property type="match status" value="1"/>
</dbReference>
<evidence type="ECO:0000256" key="2">
    <source>
        <dbReference type="ARBA" id="ARBA00009995"/>
    </source>
</evidence>
<dbReference type="SUPFAM" id="SSF53756">
    <property type="entry name" value="UDP-Glycosyltransferase/glycogen phosphorylase"/>
    <property type="match status" value="1"/>
</dbReference>
<feature type="transmembrane region" description="Helical" evidence="11">
    <location>
        <begin position="482"/>
        <end position="505"/>
    </location>
</feature>
<reference evidence="12 13" key="1">
    <citation type="submission" date="2014-10" db="EMBL/GenBank/DDBJ databases">
        <title>Draft genome of the hookworm Ancylostoma caninum.</title>
        <authorList>
            <person name="Mitreva M."/>
        </authorList>
    </citation>
    <scope>NUCLEOTIDE SEQUENCE [LARGE SCALE GENOMIC DNA]</scope>
    <source>
        <strain evidence="12 13">Baltimore</strain>
    </source>
</reference>
<evidence type="ECO:0000256" key="1">
    <source>
        <dbReference type="ARBA" id="ARBA00004167"/>
    </source>
</evidence>
<dbReference type="PANTHER" id="PTHR48043">
    <property type="entry name" value="EG:EG0003.4 PROTEIN-RELATED"/>
    <property type="match status" value="1"/>
</dbReference>
<dbReference type="Pfam" id="PF00201">
    <property type="entry name" value="UDPGT"/>
    <property type="match status" value="1"/>
</dbReference>
<feature type="signal peptide" evidence="11">
    <location>
        <begin position="1"/>
        <end position="16"/>
    </location>
</feature>
<evidence type="ECO:0000256" key="9">
    <source>
        <dbReference type="ARBA" id="ARBA00047475"/>
    </source>
</evidence>
<keyword evidence="4 10" id="KW-0808">Transferase</keyword>
<dbReference type="GO" id="GO:0016020">
    <property type="term" value="C:membrane"/>
    <property type="evidence" value="ECO:0007669"/>
    <property type="project" value="UniProtKB-SubCell"/>
</dbReference>
<organism evidence="12 13">
    <name type="scientific">Ancylostoma caninum</name>
    <name type="common">Dog hookworm</name>
    <dbReference type="NCBI Taxonomy" id="29170"/>
    <lineage>
        <taxon>Eukaryota</taxon>
        <taxon>Metazoa</taxon>
        <taxon>Ecdysozoa</taxon>
        <taxon>Nematoda</taxon>
        <taxon>Chromadorea</taxon>
        <taxon>Rhabditida</taxon>
        <taxon>Rhabditina</taxon>
        <taxon>Rhabditomorpha</taxon>
        <taxon>Strongyloidea</taxon>
        <taxon>Ancylostomatidae</taxon>
        <taxon>Ancylostomatinae</taxon>
        <taxon>Ancylostoma</taxon>
    </lineage>
</organism>
<evidence type="ECO:0000256" key="10">
    <source>
        <dbReference type="RuleBase" id="RU003718"/>
    </source>
</evidence>
<dbReference type="OrthoDB" id="5835829at2759"/>
<dbReference type="Proteomes" id="UP000252519">
    <property type="component" value="Unassembled WGS sequence"/>
</dbReference>
<protein>
    <recommendedName>
        <fullName evidence="11">UDP-glucuronosyltransferase</fullName>
        <ecNumber evidence="11">2.4.1.17</ecNumber>
    </recommendedName>
</protein>
<keyword evidence="6 11" id="KW-0732">Signal</keyword>
<comment type="caution">
    <text evidence="12">The sequence shown here is derived from an EMBL/GenBank/DDBJ whole genome shotgun (WGS) entry which is preliminary data.</text>
</comment>
<dbReference type="PANTHER" id="PTHR48043:SF150">
    <property type="entry name" value="GLUCURONOSYLTRANSFERASE"/>
    <property type="match status" value="1"/>
</dbReference>
<evidence type="ECO:0000313" key="13">
    <source>
        <dbReference type="Proteomes" id="UP000252519"/>
    </source>
</evidence>
<comment type="subcellular location">
    <subcellularLocation>
        <location evidence="1 11">Membrane</location>
        <topology evidence="1 11">Single-pass membrane protein</topology>
    </subcellularLocation>
</comment>
<dbReference type="STRING" id="29170.A0A368GY41"/>
<keyword evidence="13" id="KW-1185">Reference proteome</keyword>
<evidence type="ECO:0000313" key="12">
    <source>
        <dbReference type="EMBL" id="RCN47925.1"/>
    </source>
</evidence>
<dbReference type="AlphaFoldDB" id="A0A368GY41"/>
<evidence type="ECO:0000256" key="8">
    <source>
        <dbReference type="ARBA" id="ARBA00023136"/>
    </source>
</evidence>
<evidence type="ECO:0000256" key="6">
    <source>
        <dbReference type="ARBA" id="ARBA00022729"/>
    </source>
</evidence>
<dbReference type="EMBL" id="JOJR01000054">
    <property type="protein sequence ID" value="RCN47925.1"/>
    <property type="molecule type" value="Genomic_DNA"/>
</dbReference>
<accession>A0A368GY41</accession>
<feature type="chain" id="PRO_5016484570" description="UDP-glucuronosyltransferase" evidence="11">
    <location>
        <begin position="17"/>
        <end position="524"/>
    </location>
</feature>
<keyword evidence="5 11" id="KW-0812">Transmembrane</keyword>
<dbReference type="FunFam" id="3.40.50.2000:FF:000038">
    <property type="entry name" value="UDP-GlucuronosylTransferase"/>
    <property type="match status" value="1"/>
</dbReference>
<keyword evidence="3 10" id="KW-0328">Glycosyltransferase</keyword>
<dbReference type="InterPro" id="IPR002213">
    <property type="entry name" value="UDP_glucos_trans"/>
</dbReference>
<dbReference type="PROSITE" id="PS00375">
    <property type="entry name" value="UDPGT"/>
    <property type="match status" value="1"/>
</dbReference>
<dbReference type="InterPro" id="IPR035595">
    <property type="entry name" value="UDP_glycos_trans_CS"/>
</dbReference>
<dbReference type="GO" id="GO:0015020">
    <property type="term" value="F:glucuronosyltransferase activity"/>
    <property type="evidence" value="ECO:0007669"/>
    <property type="project" value="UniProtKB-EC"/>
</dbReference>
<dbReference type="InterPro" id="IPR050271">
    <property type="entry name" value="UDP-glycosyltransferase"/>
</dbReference>
<comment type="catalytic activity">
    <reaction evidence="9 11">
        <text>glucuronate acceptor + UDP-alpha-D-glucuronate = acceptor beta-D-glucuronoside + UDP + H(+)</text>
        <dbReference type="Rhea" id="RHEA:21032"/>
        <dbReference type="ChEBI" id="CHEBI:15378"/>
        <dbReference type="ChEBI" id="CHEBI:58052"/>
        <dbReference type="ChEBI" id="CHEBI:58223"/>
        <dbReference type="ChEBI" id="CHEBI:132367"/>
        <dbReference type="ChEBI" id="CHEBI:132368"/>
        <dbReference type="EC" id="2.4.1.17"/>
    </reaction>
</comment>
<evidence type="ECO:0000256" key="5">
    <source>
        <dbReference type="ARBA" id="ARBA00022692"/>
    </source>
</evidence>
<keyword evidence="7 11" id="KW-1133">Transmembrane helix</keyword>
<sequence length="524" mass="58458">MNVSLLFVLFFNPCFCYKILVVNPKFGYSHMNFMGKIADTLVDAGHEVVTLQPLIFPHTSNGTSKSRLIQISVDEKMSAEIQQNRHEQQMPTWTATTTNPFGVITFLPNLKRIVATTVSKMLDEKEVLESLKSENFDVGICELFDFVGIPIFEAIGLRNIVGAHTTSCLMEGTAYAIGAPVIPSYMPASMAVTDDSPSIVNRVVNILFTFMSWYFQTSIARAAEIVMMNKLGVNATPIWDNVSNMSWILSNTEPLLEFAKPTLHRVVDIGGIGVSKPKPLDEKWNKILSSRKHTILISFGSVAASIYMPYDMKVAIVDVVKSFPDVTFIWKYEEPTDSFAAGVENLFLSKWTPQVDLLADDRLTLFITHGGAGSMMESASRGIPLIVVPLFGDQTRNAKLIAKFGFGIMLHKSNLLDKSALRNAIGNVLKDMKYRKAAHRIRDLLARRPFSPEEKLVKTIELAAEFGGIEELKVAGRNLGIIAYYNIDLILVFVISTLLIVWFVLDSVKRIYNLRASNSKVKEQ</sequence>
<evidence type="ECO:0000256" key="4">
    <source>
        <dbReference type="ARBA" id="ARBA00022679"/>
    </source>
</evidence>